<dbReference type="Proteomes" id="UP000198992">
    <property type="component" value="Unassembled WGS sequence"/>
</dbReference>
<name>A0A1H5EGQ8_9BRAD</name>
<proteinExistence type="predicted"/>
<reference evidence="2 3" key="1">
    <citation type="submission" date="2016-10" db="EMBL/GenBank/DDBJ databases">
        <authorList>
            <person name="de Groot N.N."/>
        </authorList>
    </citation>
    <scope>NUCLEOTIDE SEQUENCE [LARGE SCALE GENOMIC DNA]</scope>
    <source>
        <strain evidence="2 3">MT12</strain>
    </source>
</reference>
<evidence type="ECO:0000313" key="3">
    <source>
        <dbReference type="Proteomes" id="UP000198992"/>
    </source>
</evidence>
<gene>
    <name evidence="2" type="ORF">SAMN05444164_6224</name>
</gene>
<feature type="region of interest" description="Disordered" evidence="1">
    <location>
        <begin position="69"/>
        <end position="88"/>
    </location>
</feature>
<dbReference type="OrthoDB" id="7870562at2"/>
<evidence type="ECO:0000256" key="1">
    <source>
        <dbReference type="SAM" id="MobiDB-lite"/>
    </source>
</evidence>
<sequence length="88" mass="9389">MTQLTRDDVLKAVGHADDVTIARIIASGATITELAEAQAWLANDEPLMNAGRPLATGRTRELVDILSELEPADDDEPGQLSPPTVPQD</sequence>
<dbReference type="EMBL" id="FNTH01000001">
    <property type="protein sequence ID" value="SED90275.1"/>
    <property type="molecule type" value="Genomic_DNA"/>
</dbReference>
<evidence type="ECO:0000313" key="2">
    <source>
        <dbReference type="EMBL" id="SED90275.1"/>
    </source>
</evidence>
<organism evidence="2 3">
    <name type="scientific">Bradyrhizobium erythrophlei</name>
    <dbReference type="NCBI Taxonomy" id="1437360"/>
    <lineage>
        <taxon>Bacteria</taxon>
        <taxon>Pseudomonadati</taxon>
        <taxon>Pseudomonadota</taxon>
        <taxon>Alphaproteobacteria</taxon>
        <taxon>Hyphomicrobiales</taxon>
        <taxon>Nitrobacteraceae</taxon>
        <taxon>Bradyrhizobium</taxon>
    </lineage>
</organism>
<dbReference type="AlphaFoldDB" id="A0A1H5EGQ8"/>
<protein>
    <submittedName>
        <fullName evidence="2">Uncharacterized protein</fullName>
    </submittedName>
</protein>
<dbReference type="RefSeq" id="WP_092123331.1">
    <property type="nucleotide sequence ID" value="NZ_FNTH01000001.1"/>
</dbReference>
<accession>A0A1H5EGQ8</accession>